<dbReference type="InterPro" id="IPR025110">
    <property type="entry name" value="AMP-bd_C"/>
</dbReference>
<name>A0ABV5D317_9ACTN</name>
<keyword evidence="2" id="KW-0436">Ligase</keyword>
<dbReference type="InterPro" id="IPR045851">
    <property type="entry name" value="AMP-bd_C_sf"/>
</dbReference>
<protein>
    <submittedName>
        <fullName evidence="7">AMP-binding protein</fullName>
    </submittedName>
</protein>
<organism evidence="7 8">
    <name type="scientific">Polymorphospora lycopeni</name>
    <dbReference type="NCBI Taxonomy" id="3140240"/>
    <lineage>
        <taxon>Bacteria</taxon>
        <taxon>Bacillati</taxon>
        <taxon>Actinomycetota</taxon>
        <taxon>Actinomycetes</taxon>
        <taxon>Micromonosporales</taxon>
        <taxon>Micromonosporaceae</taxon>
        <taxon>Polymorphospora</taxon>
    </lineage>
</organism>
<dbReference type="Pfam" id="PF00501">
    <property type="entry name" value="AMP-binding"/>
    <property type="match status" value="1"/>
</dbReference>
<dbReference type="PANTHER" id="PTHR43605">
    <property type="entry name" value="ACYL-COENZYME A SYNTHETASE"/>
    <property type="match status" value="1"/>
</dbReference>
<keyword evidence="4" id="KW-0067">ATP-binding</keyword>
<reference evidence="7 8" key="1">
    <citation type="submission" date="2024-04" db="EMBL/GenBank/DDBJ databases">
        <title>Polymorphospora sp. isolated from Baiyangdian Lake in Xiong'an New Area.</title>
        <authorList>
            <person name="Zhang X."/>
            <person name="Liu J."/>
        </authorList>
    </citation>
    <scope>NUCLEOTIDE SEQUENCE [LARGE SCALE GENOMIC DNA]</scope>
    <source>
        <strain evidence="7 8">2-325</strain>
    </source>
</reference>
<dbReference type="Gene3D" id="3.30.300.30">
    <property type="match status" value="1"/>
</dbReference>
<evidence type="ECO:0000313" key="8">
    <source>
        <dbReference type="Proteomes" id="UP001582793"/>
    </source>
</evidence>
<dbReference type="InterPro" id="IPR042099">
    <property type="entry name" value="ANL_N_sf"/>
</dbReference>
<dbReference type="Proteomes" id="UP001582793">
    <property type="component" value="Unassembled WGS sequence"/>
</dbReference>
<dbReference type="PANTHER" id="PTHR43605:SF10">
    <property type="entry name" value="ACYL-COA SYNTHETASE MEDIUM CHAIN FAMILY MEMBER 3"/>
    <property type="match status" value="1"/>
</dbReference>
<dbReference type="SUPFAM" id="SSF56801">
    <property type="entry name" value="Acetyl-CoA synthetase-like"/>
    <property type="match status" value="1"/>
</dbReference>
<keyword evidence="8" id="KW-1185">Reference proteome</keyword>
<evidence type="ECO:0000313" key="7">
    <source>
        <dbReference type="EMBL" id="MFB6398434.1"/>
    </source>
</evidence>
<sequence>MLTYGELRERSERCAAALAGLGVGPGDRVATLLGKSVEYLVTLLGIWRLGAVHVPLFTAFAAPAILDRLADSRAKVLVCDADQRTKLAPGDGVPADPPWRTVVVGGAAAPDLDFADLLAAKRPARPAAALGGAAPIIHIYTSGTTGRPKSVVVPTVALAGFRAYAEFGLDVRPGDVYWCAADPGWAYGLYFGILGSFTLGVPSVLLRGGFSPAATWQVLDRFGVTNLTAAPTVYRALRAADLPVPDGLRLRCASSAGEPLTPDVNTWARDALGVLVYDHYGQTEAGMLINNHHHPLLRRPPRPGSMGHPMPGWSAAVLWPDRDDVAPPGVLGRIAIDRAASPLAWFTGYGVPADGTAGTAGTDPRFAAATGEKFTADGRWYLTGDTGSVDDDGYFHFSARDDDVIIMAGYRIGPFDVESVLCTHPAVVECAVVAVPDQVRGEVLESYVVLRDPARASADLAGELQRWVKTRFAAHAYPRTVHFVDALPKTPSGKIQRFVLRARRRAELDAVAAGPAGGPPVTDGAVPRPAVPPTAASAIAAAAPAAGDAG</sequence>
<evidence type="ECO:0000259" key="5">
    <source>
        <dbReference type="Pfam" id="PF00501"/>
    </source>
</evidence>
<evidence type="ECO:0000259" key="6">
    <source>
        <dbReference type="Pfam" id="PF13193"/>
    </source>
</evidence>
<evidence type="ECO:0000256" key="3">
    <source>
        <dbReference type="ARBA" id="ARBA00022741"/>
    </source>
</evidence>
<dbReference type="InterPro" id="IPR000873">
    <property type="entry name" value="AMP-dep_synth/lig_dom"/>
</dbReference>
<dbReference type="Gene3D" id="3.40.50.12780">
    <property type="entry name" value="N-terminal domain of ligase-like"/>
    <property type="match status" value="1"/>
</dbReference>
<evidence type="ECO:0000256" key="2">
    <source>
        <dbReference type="ARBA" id="ARBA00022598"/>
    </source>
</evidence>
<gene>
    <name evidence="7" type="ORF">AAFH96_35985</name>
</gene>
<accession>A0ABV5D317</accession>
<dbReference type="EMBL" id="JBCGDC010000247">
    <property type="protein sequence ID" value="MFB6398434.1"/>
    <property type="molecule type" value="Genomic_DNA"/>
</dbReference>
<comment type="similarity">
    <text evidence="1">Belongs to the ATP-dependent AMP-binding enzyme family.</text>
</comment>
<keyword evidence="3" id="KW-0547">Nucleotide-binding</keyword>
<feature type="domain" description="AMP-binding enzyme C-terminal" evidence="6">
    <location>
        <begin position="417"/>
        <end position="494"/>
    </location>
</feature>
<comment type="caution">
    <text evidence="7">The sequence shown here is derived from an EMBL/GenBank/DDBJ whole genome shotgun (WGS) entry which is preliminary data.</text>
</comment>
<proteinExistence type="inferred from homology"/>
<dbReference type="InterPro" id="IPR051087">
    <property type="entry name" value="Mitochondrial_ACSM"/>
</dbReference>
<dbReference type="RefSeq" id="WP_375737203.1">
    <property type="nucleotide sequence ID" value="NZ_JBCGDC010000247.1"/>
</dbReference>
<evidence type="ECO:0000256" key="1">
    <source>
        <dbReference type="ARBA" id="ARBA00006432"/>
    </source>
</evidence>
<dbReference type="Pfam" id="PF13193">
    <property type="entry name" value="AMP-binding_C"/>
    <property type="match status" value="1"/>
</dbReference>
<feature type="domain" description="AMP-dependent synthetase/ligase" evidence="5">
    <location>
        <begin position="2"/>
        <end position="338"/>
    </location>
</feature>
<evidence type="ECO:0000256" key="4">
    <source>
        <dbReference type="ARBA" id="ARBA00022840"/>
    </source>
</evidence>